<keyword evidence="8" id="KW-1185">Reference proteome</keyword>
<dbReference type="InterPro" id="IPR051539">
    <property type="entry name" value="T4SS-coupling_protein"/>
</dbReference>
<evidence type="ECO:0000259" key="6">
    <source>
        <dbReference type="Pfam" id="PF10412"/>
    </source>
</evidence>
<name>A0A4R6N2Q0_9BURK</name>
<dbReference type="OrthoDB" id="9803543at2"/>
<organism evidence="7 8">
    <name type="scientific">Roseateles asaccharophilus</name>
    <dbReference type="NCBI Taxonomy" id="582607"/>
    <lineage>
        <taxon>Bacteria</taxon>
        <taxon>Pseudomonadati</taxon>
        <taxon>Pseudomonadota</taxon>
        <taxon>Betaproteobacteria</taxon>
        <taxon>Burkholderiales</taxon>
        <taxon>Sphaerotilaceae</taxon>
        <taxon>Roseateles</taxon>
    </lineage>
</organism>
<comment type="caution">
    <text evidence="7">The sequence shown here is derived from an EMBL/GenBank/DDBJ whole genome shotgun (WGS) entry which is preliminary data.</text>
</comment>
<dbReference type="GO" id="GO:0005886">
    <property type="term" value="C:plasma membrane"/>
    <property type="evidence" value="ECO:0007669"/>
    <property type="project" value="UniProtKB-SubCell"/>
</dbReference>
<dbReference type="CDD" id="cd01127">
    <property type="entry name" value="TrwB_TraG_TraD_VirD4"/>
    <property type="match status" value="1"/>
</dbReference>
<dbReference type="InterPro" id="IPR027417">
    <property type="entry name" value="P-loop_NTPase"/>
</dbReference>
<keyword evidence="2" id="KW-1003">Cell membrane</keyword>
<dbReference type="RefSeq" id="WP_133603983.1">
    <property type="nucleotide sequence ID" value="NZ_JAUFPJ010000003.1"/>
</dbReference>
<dbReference type="SUPFAM" id="SSF52540">
    <property type="entry name" value="P-loop containing nucleoside triphosphate hydrolases"/>
    <property type="match status" value="1"/>
</dbReference>
<dbReference type="EMBL" id="SNXE01000005">
    <property type="protein sequence ID" value="TDP09367.1"/>
    <property type="molecule type" value="Genomic_DNA"/>
</dbReference>
<dbReference type="Proteomes" id="UP000295357">
    <property type="component" value="Unassembled WGS sequence"/>
</dbReference>
<protein>
    <submittedName>
        <fullName evidence="7">Type IV secretion system coupling TraD/TrwB family protein</fullName>
    </submittedName>
</protein>
<comment type="subcellular location">
    <subcellularLocation>
        <location evidence="1">Cell membrane</location>
        <topology evidence="1">Multi-pass membrane protein</topology>
    </subcellularLocation>
</comment>
<keyword evidence="3" id="KW-0812">Transmembrane</keyword>
<evidence type="ECO:0000256" key="4">
    <source>
        <dbReference type="ARBA" id="ARBA00022989"/>
    </source>
</evidence>
<sequence>MMREVMERFRSARAQAATPEPMPAGHRLLTLGGHPWPAALETLHLLAAGTTGAGKSTLIEELLEGIRDRGQRVIVCDPNGGYMRQFARDGDRLLNPFDTRGEGWSVFNEMRADYDADRLAGSIVPAGHGESAPWHHYAQVLLSEVLRALVRSGEASTERLLHWCTSAPARELGALLVGTSAAGLFDEGADKALASTRFVLTAHLSAHRFIKPGAFSLRDWLENEQGSLFMTWRADMQTALAPLLASWADIATSGVLTLSPDPARRIWLVLDELAALGKLNGLEAGLTLGRKHGLAVVAGLQSTAQLDRLYGRESATVLRACFRNLVVLAIAKSDPATADELSRALGERDVLRYEVSRSNGASGLGESRSLRHAQERLVLPSEIASLPNLAGYLAMAGDEPVRRLRLTPCSREEVMDAFVAEAAC</sequence>
<evidence type="ECO:0000256" key="5">
    <source>
        <dbReference type="ARBA" id="ARBA00023136"/>
    </source>
</evidence>
<dbReference type="AlphaFoldDB" id="A0A4R6N2Q0"/>
<evidence type="ECO:0000313" key="7">
    <source>
        <dbReference type="EMBL" id="TDP09367.1"/>
    </source>
</evidence>
<evidence type="ECO:0000256" key="2">
    <source>
        <dbReference type="ARBA" id="ARBA00022475"/>
    </source>
</evidence>
<dbReference type="Gene3D" id="3.40.50.300">
    <property type="entry name" value="P-loop containing nucleotide triphosphate hydrolases"/>
    <property type="match status" value="2"/>
</dbReference>
<dbReference type="PANTHER" id="PTHR37937:SF1">
    <property type="entry name" value="CONJUGATIVE TRANSFER: DNA TRANSPORT"/>
    <property type="match status" value="1"/>
</dbReference>
<dbReference type="Pfam" id="PF10412">
    <property type="entry name" value="TrwB_AAD_bind"/>
    <property type="match status" value="1"/>
</dbReference>
<feature type="domain" description="Type IV secretion system coupling protein TraD DNA-binding" evidence="6">
    <location>
        <begin position="29"/>
        <end position="407"/>
    </location>
</feature>
<dbReference type="PANTHER" id="PTHR37937">
    <property type="entry name" value="CONJUGATIVE TRANSFER: DNA TRANSPORT"/>
    <property type="match status" value="1"/>
</dbReference>
<keyword evidence="5" id="KW-0472">Membrane</keyword>
<accession>A0A4R6N2Q0</accession>
<reference evidence="7 8" key="1">
    <citation type="submission" date="2019-03" db="EMBL/GenBank/DDBJ databases">
        <title>Genomic Encyclopedia of Type Strains, Phase IV (KMG-IV): sequencing the most valuable type-strain genomes for metagenomic binning, comparative biology and taxonomic classification.</title>
        <authorList>
            <person name="Goeker M."/>
        </authorList>
    </citation>
    <scope>NUCLEOTIDE SEQUENCE [LARGE SCALE GENOMIC DNA]</scope>
    <source>
        <strain evidence="7 8">DSM 25082</strain>
    </source>
</reference>
<evidence type="ECO:0000256" key="3">
    <source>
        <dbReference type="ARBA" id="ARBA00022692"/>
    </source>
</evidence>
<dbReference type="InterPro" id="IPR019476">
    <property type="entry name" value="T4SS_TraD_DNA-bd"/>
</dbReference>
<evidence type="ECO:0000313" key="8">
    <source>
        <dbReference type="Proteomes" id="UP000295357"/>
    </source>
</evidence>
<evidence type="ECO:0000256" key="1">
    <source>
        <dbReference type="ARBA" id="ARBA00004651"/>
    </source>
</evidence>
<gene>
    <name evidence="7" type="ORF">DFR39_105205</name>
</gene>
<proteinExistence type="predicted"/>
<keyword evidence="4" id="KW-1133">Transmembrane helix</keyword>